<reference evidence="3" key="1">
    <citation type="submission" date="2020-09" db="EMBL/GenBank/DDBJ databases">
        <title>A novel bacterium of genus Paenibacillus, isolated from South China Sea.</title>
        <authorList>
            <person name="Huang H."/>
            <person name="Mo K."/>
            <person name="Hu Y."/>
        </authorList>
    </citation>
    <scope>NUCLEOTIDE SEQUENCE</scope>
    <source>
        <strain evidence="3">IB182363</strain>
    </source>
</reference>
<dbReference type="Pfam" id="PF13620">
    <property type="entry name" value="CarboxypepD_reg"/>
    <property type="match status" value="1"/>
</dbReference>
<feature type="domain" description="Copper amine oxidase-like N-terminal" evidence="2">
    <location>
        <begin position="37"/>
        <end position="144"/>
    </location>
</feature>
<feature type="signal peptide" evidence="1">
    <location>
        <begin position="1"/>
        <end position="28"/>
    </location>
</feature>
<evidence type="ECO:0000259" key="2">
    <source>
        <dbReference type="Pfam" id="PF07833"/>
    </source>
</evidence>
<evidence type="ECO:0000313" key="4">
    <source>
        <dbReference type="Proteomes" id="UP000639396"/>
    </source>
</evidence>
<dbReference type="Gene3D" id="3.30.457.10">
    <property type="entry name" value="Copper amine oxidase-like, N-terminal domain"/>
    <property type="match status" value="1"/>
</dbReference>
<sequence length="421" mass="46024">MGKYSAKAVIWLSILILVLACTASFAMAKEDEVEVYFNGELLAFADQQPVIQNGTTLVPFRAIFEALSYEVEWNGEERKAIGIKKGLEIELTIDSLTAKVNGQAAELSVPPQIINNHTMIPLRFVSENSGYDVIYSQESGTTVIRIGTGAPAGNTAGETGDQAEPYVVKGKVVNPQGEPIKGALITIDNQLLYNSNSQIKTDANGQYRIELTKMAATYKAYAEYSIMYEGVKHSVDLIPDDDSPFAGNEGAVRNFTVKLDSSTGTGGSAEVLFYMMDLIHPLDPVAEPPNRDDVTLTLEPEGKMLDGTSGKKIVSKGSRSNNGYGVHNVPIGKYKVSAVYASPGAEPQHMLIRVVNPGQDDPFHPSVVAGFQRVTDKIYKMELELKLDVVKPPAEDPSEIDWDAVYDINGNRIDQNKEWNW</sequence>
<feature type="chain" id="PRO_5036804334" evidence="1">
    <location>
        <begin position="29"/>
        <end position="421"/>
    </location>
</feature>
<dbReference type="GO" id="GO:0004180">
    <property type="term" value="F:carboxypeptidase activity"/>
    <property type="evidence" value="ECO:0007669"/>
    <property type="project" value="UniProtKB-KW"/>
</dbReference>
<protein>
    <submittedName>
        <fullName evidence="3">Carboxypeptidase regulatory-like domain-containing protein</fullName>
    </submittedName>
</protein>
<dbReference type="PROSITE" id="PS51257">
    <property type="entry name" value="PROKAR_LIPOPROTEIN"/>
    <property type="match status" value="1"/>
</dbReference>
<dbReference type="Gene3D" id="2.60.40.1120">
    <property type="entry name" value="Carboxypeptidase-like, regulatory domain"/>
    <property type="match status" value="1"/>
</dbReference>
<evidence type="ECO:0000313" key="3">
    <source>
        <dbReference type="EMBL" id="MBD2865885.1"/>
    </source>
</evidence>
<organism evidence="3 4">
    <name type="scientific">Paenibacillus oceani</name>
    <dbReference type="NCBI Taxonomy" id="2772510"/>
    <lineage>
        <taxon>Bacteria</taxon>
        <taxon>Bacillati</taxon>
        <taxon>Bacillota</taxon>
        <taxon>Bacilli</taxon>
        <taxon>Bacillales</taxon>
        <taxon>Paenibacillaceae</taxon>
        <taxon>Paenibacillus</taxon>
    </lineage>
</organism>
<keyword evidence="3" id="KW-0378">Hydrolase</keyword>
<name>A0A927CHK8_9BACL</name>
<keyword evidence="3" id="KW-0121">Carboxypeptidase</keyword>
<dbReference type="Proteomes" id="UP000639396">
    <property type="component" value="Unassembled WGS sequence"/>
</dbReference>
<comment type="caution">
    <text evidence="3">The sequence shown here is derived from an EMBL/GenBank/DDBJ whole genome shotgun (WGS) entry which is preliminary data.</text>
</comment>
<keyword evidence="4" id="KW-1185">Reference proteome</keyword>
<dbReference type="SUPFAM" id="SSF49464">
    <property type="entry name" value="Carboxypeptidase regulatory domain-like"/>
    <property type="match status" value="1"/>
</dbReference>
<dbReference type="InterPro" id="IPR008969">
    <property type="entry name" value="CarboxyPept-like_regulatory"/>
</dbReference>
<dbReference type="InterPro" id="IPR012854">
    <property type="entry name" value="Cu_amine_oxidase-like_N"/>
</dbReference>
<dbReference type="EMBL" id="JACXJA010000049">
    <property type="protein sequence ID" value="MBD2865885.1"/>
    <property type="molecule type" value="Genomic_DNA"/>
</dbReference>
<dbReference type="RefSeq" id="WP_190931508.1">
    <property type="nucleotide sequence ID" value="NZ_JACXJA010000049.1"/>
</dbReference>
<gene>
    <name evidence="3" type="ORF">IDH45_28270</name>
</gene>
<keyword evidence="3" id="KW-0645">Protease</keyword>
<dbReference type="InterPro" id="IPR036582">
    <property type="entry name" value="Mao_N_sf"/>
</dbReference>
<dbReference type="Pfam" id="PF07833">
    <property type="entry name" value="Cu_amine_oxidN1"/>
    <property type="match status" value="1"/>
</dbReference>
<dbReference type="AlphaFoldDB" id="A0A927CHK8"/>
<keyword evidence="1" id="KW-0732">Signal</keyword>
<dbReference type="SUPFAM" id="SSF55383">
    <property type="entry name" value="Copper amine oxidase, domain N"/>
    <property type="match status" value="1"/>
</dbReference>
<accession>A0A927CHK8</accession>
<evidence type="ECO:0000256" key="1">
    <source>
        <dbReference type="SAM" id="SignalP"/>
    </source>
</evidence>
<proteinExistence type="predicted"/>